<organism evidence="1 2">
    <name type="scientific">Noviherbaspirillum saxi</name>
    <dbReference type="NCBI Taxonomy" id="2320863"/>
    <lineage>
        <taxon>Bacteria</taxon>
        <taxon>Pseudomonadati</taxon>
        <taxon>Pseudomonadota</taxon>
        <taxon>Betaproteobacteria</taxon>
        <taxon>Burkholderiales</taxon>
        <taxon>Oxalobacteraceae</taxon>
        <taxon>Noviherbaspirillum</taxon>
    </lineage>
</organism>
<proteinExistence type="predicted"/>
<name>A0A3A3FLB9_9BURK</name>
<evidence type="ECO:0000313" key="2">
    <source>
        <dbReference type="Proteomes" id="UP000265955"/>
    </source>
</evidence>
<protein>
    <submittedName>
        <fullName evidence="1">Uncharacterized protein</fullName>
    </submittedName>
</protein>
<comment type="caution">
    <text evidence="1">The sequence shown here is derived from an EMBL/GenBank/DDBJ whole genome shotgun (WGS) entry which is preliminary data.</text>
</comment>
<reference evidence="2" key="1">
    <citation type="submission" date="2018-09" db="EMBL/GenBank/DDBJ databases">
        <authorList>
            <person name="Zhu H."/>
        </authorList>
    </citation>
    <scope>NUCLEOTIDE SEQUENCE [LARGE SCALE GENOMIC DNA]</scope>
    <source>
        <strain evidence="2">K1R23-30</strain>
    </source>
</reference>
<gene>
    <name evidence="1" type="ORF">D3871_19165</name>
</gene>
<accession>A0A3A3FLB9</accession>
<dbReference type="AlphaFoldDB" id="A0A3A3FLB9"/>
<dbReference type="Proteomes" id="UP000265955">
    <property type="component" value="Unassembled WGS sequence"/>
</dbReference>
<sequence>MSFDLARFFSDRLFLEKFRSTLEILYLFVNSAPNALSLKDLESATNRCRAEIVDACTALIDVGLIAARGPTQNVWQLLSSPGSLTLEDVYKCVEIQYKIGLAPGAGTNFHLFKPEPSAITEIDTLMIEVLFNTHQLLLKYFREVYLIRLRPASLQAVFPQFAFVKKGHKLHHLAERSPEKSGISSH</sequence>
<keyword evidence="2" id="KW-1185">Reference proteome</keyword>
<dbReference type="EMBL" id="QYUO01000002">
    <property type="protein sequence ID" value="RJF95521.1"/>
    <property type="molecule type" value="Genomic_DNA"/>
</dbReference>
<evidence type="ECO:0000313" key="1">
    <source>
        <dbReference type="EMBL" id="RJF95521.1"/>
    </source>
</evidence>